<feature type="compositionally biased region" description="Low complexity" evidence="1">
    <location>
        <begin position="64"/>
        <end position="86"/>
    </location>
</feature>
<dbReference type="WBParaSite" id="GPUH_0001634401-mRNA-1">
    <property type="protein sequence ID" value="GPUH_0001634401-mRNA-1"/>
    <property type="gene ID" value="GPUH_0001634401"/>
</dbReference>
<reference evidence="4" key="1">
    <citation type="submission" date="2016-06" db="UniProtKB">
        <authorList>
            <consortium name="WormBaseParasite"/>
        </authorList>
    </citation>
    <scope>IDENTIFICATION</scope>
</reference>
<evidence type="ECO:0000313" key="4">
    <source>
        <dbReference type="WBParaSite" id="GPUH_0001634401-mRNA-1"/>
    </source>
</evidence>
<sequence length="207" mass="22335">MHDDFGLSRATSRTQPFKPRPSSSSSSDSLASGSLPSSLSWGSSSSSSGSTTPTEIVPEISAFPPSKQSPPLAALSSASDSMLAHLSKPKDTSSSPGISGFTEAQQMEAAGPSQPSDVSLFMRTGSAEVVEDFSIRWRTRKRRMELKVNDFKSSKVAAEKEDDGDTNSEEFDEMRSDKDEGGTLVLDKKLRDYLRRHRGASPVIVKK</sequence>
<name>A0A183E5T1_9BILA</name>
<dbReference type="AlphaFoldDB" id="A0A183E5T1"/>
<keyword evidence="3" id="KW-1185">Reference proteome</keyword>
<reference evidence="2 3" key="2">
    <citation type="submission" date="2018-11" db="EMBL/GenBank/DDBJ databases">
        <authorList>
            <consortium name="Pathogen Informatics"/>
        </authorList>
    </citation>
    <scope>NUCLEOTIDE SEQUENCE [LARGE SCALE GENOMIC DNA]</scope>
</reference>
<proteinExistence type="predicted"/>
<organism evidence="4">
    <name type="scientific">Gongylonema pulchrum</name>
    <dbReference type="NCBI Taxonomy" id="637853"/>
    <lineage>
        <taxon>Eukaryota</taxon>
        <taxon>Metazoa</taxon>
        <taxon>Ecdysozoa</taxon>
        <taxon>Nematoda</taxon>
        <taxon>Chromadorea</taxon>
        <taxon>Rhabditida</taxon>
        <taxon>Spirurina</taxon>
        <taxon>Spiruromorpha</taxon>
        <taxon>Spiruroidea</taxon>
        <taxon>Gongylonematidae</taxon>
        <taxon>Gongylonema</taxon>
    </lineage>
</organism>
<evidence type="ECO:0000313" key="3">
    <source>
        <dbReference type="Proteomes" id="UP000271098"/>
    </source>
</evidence>
<feature type="region of interest" description="Disordered" evidence="1">
    <location>
        <begin position="154"/>
        <end position="182"/>
    </location>
</feature>
<evidence type="ECO:0000256" key="1">
    <source>
        <dbReference type="SAM" id="MobiDB-lite"/>
    </source>
</evidence>
<feature type="compositionally biased region" description="Polar residues" evidence="1">
    <location>
        <begin position="92"/>
        <end position="105"/>
    </location>
</feature>
<dbReference type="Proteomes" id="UP000271098">
    <property type="component" value="Unassembled WGS sequence"/>
</dbReference>
<feature type="compositionally biased region" description="Basic and acidic residues" evidence="1">
    <location>
        <begin position="173"/>
        <end position="182"/>
    </location>
</feature>
<dbReference type="EMBL" id="UYRT01083586">
    <property type="protein sequence ID" value="VDN27655.1"/>
    <property type="molecule type" value="Genomic_DNA"/>
</dbReference>
<feature type="region of interest" description="Disordered" evidence="1">
    <location>
        <begin position="1"/>
        <end position="119"/>
    </location>
</feature>
<feature type="compositionally biased region" description="Acidic residues" evidence="1">
    <location>
        <begin position="160"/>
        <end position="172"/>
    </location>
</feature>
<feature type="compositionally biased region" description="Low complexity" evidence="1">
    <location>
        <begin position="22"/>
        <end position="50"/>
    </location>
</feature>
<accession>A0A183E5T1</accession>
<protein>
    <submittedName>
        <fullName evidence="4">HUN domain-containing protein</fullName>
    </submittedName>
</protein>
<evidence type="ECO:0000313" key="2">
    <source>
        <dbReference type="EMBL" id="VDN27655.1"/>
    </source>
</evidence>
<gene>
    <name evidence="2" type="ORF">GPUH_LOCUS16322</name>
</gene>